<dbReference type="Pfam" id="PF01047">
    <property type="entry name" value="MarR"/>
    <property type="match status" value="1"/>
</dbReference>
<dbReference type="InterPro" id="IPR036388">
    <property type="entry name" value="WH-like_DNA-bd_sf"/>
</dbReference>
<evidence type="ECO:0000313" key="6">
    <source>
        <dbReference type="Proteomes" id="UP000598297"/>
    </source>
</evidence>
<evidence type="ECO:0000256" key="1">
    <source>
        <dbReference type="ARBA" id="ARBA00023015"/>
    </source>
</evidence>
<dbReference type="PRINTS" id="PR00598">
    <property type="entry name" value="HTHMARR"/>
</dbReference>
<feature type="domain" description="HTH marR-type" evidence="4">
    <location>
        <begin position="12"/>
        <end position="151"/>
    </location>
</feature>
<evidence type="ECO:0000259" key="4">
    <source>
        <dbReference type="PROSITE" id="PS50995"/>
    </source>
</evidence>
<evidence type="ECO:0000256" key="2">
    <source>
        <dbReference type="ARBA" id="ARBA00023125"/>
    </source>
</evidence>
<protein>
    <submittedName>
        <fullName evidence="5">MarR family transcriptional regulator</fullName>
    </submittedName>
</protein>
<dbReference type="Proteomes" id="UP000598297">
    <property type="component" value="Unassembled WGS sequence"/>
</dbReference>
<dbReference type="GO" id="GO:0003700">
    <property type="term" value="F:DNA-binding transcription factor activity"/>
    <property type="evidence" value="ECO:0007669"/>
    <property type="project" value="InterPro"/>
</dbReference>
<keyword evidence="3" id="KW-0804">Transcription</keyword>
<gene>
    <name evidence="5" type="ORF">GUY60_03820</name>
</gene>
<dbReference type="PANTHER" id="PTHR42756">
    <property type="entry name" value="TRANSCRIPTIONAL REGULATOR, MARR"/>
    <property type="match status" value="1"/>
</dbReference>
<organism evidence="5 6">
    <name type="scientific">Streptomyces boluensis</name>
    <dbReference type="NCBI Taxonomy" id="1775135"/>
    <lineage>
        <taxon>Bacteria</taxon>
        <taxon>Bacillati</taxon>
        <taxon>Actinomycetota</taxon>
        <taxon>Actinomycetes</taxon>
        <taxon>Kitasatosporales</taxon>
        <taxon>Streptomycetaceae</taxon>
        <taxon>Streptomyces</taxon>
    </lineage>
</organism>
<dbReference type="InterPro" id="IPR036390">
    <property type="entry name" value="WH_DNA-bd_sf"/>
</dbReference>
<dbReference type="RefSeq" id="WP_161693725.1">
    <property type="nucleotide sequence ID" value="NZ_JAAAHS010000015.1"/>
</dbReference>
<comment type="caution">
    <text evidence="5">The sequence shown here is derived from an EMBL/GenBank/DDBJ whole genome shotgun (WGS) entry which is preliminary data.</text>
</comment>
<evidence type="ECO:0000256" key="3">
    <source>
        <dbReference type="ARBA" id="ARBA00023163"/>
    </source>
</evidence>
<name>A0A964UL71_9ACTN</name>
<dbReference type="PROSITE" id="PS50995">
    <property type="entry name" value="HTH_MARR_2"/>
    <property type="match status" value="1"/>
</dbReference>
<dbReference type="SMART" id="SM00347">
    <property type="entry name" value="HTH_MARR"/>
    <property type="match status" value="1"/>
</dbReference>
<dbReference type="AlphaFoldDB" id="A0A964UL71"/>
<keyword evidence="2" id="KW-0238">DNA-binding</keyword>
<dbReference type="PROSITE" id="PS01117">
    <property type="entry name" value="HTH_MARR_1"/>
    <property type="match status" value="1"/>
</dbReference>
<keyword evidence="6" id="KW-1185">Reference proteome</keyword>
<dbReference type="InterPro" id="IPR023187">
    <property type="entry name" value="Tscrpt_reg_MarR-type_CS"/>
</dbReference>
<dbReference type="SUPFAM" id="SSF46785">
    <property type="entry name" value="Winged helix' DNA-binding domain"/>
    <property type="match status" value="1"/>
</dbReference>
<proteinExistence type="predicted"/>
<keyword evidence="1" id="KW-0805">Transcription regulation</keyword>
<dbReference type="OrthoDB" id="4549026at2"/>
<accession>A0A964UL71</accession>
<sequence>MTDQKPDSEALEAALRIDMYQQPGHLIRRAQQVHTSMWVSLVSAEVTSTQFAVLSAVAEEPETDQNSISRRVSLDTSTVAEVVNRLAARGYLTRTKDTVDRRRNLLSLSPDGVRLFTEVSRAAAAMTDRLVEILPDDDRKELVRILQNLVESGEAIRDATPPGGDRA</sequence>
<dbReference type="GO" id="GO:0003677">
    <property type="term" value="F:DNA binding"/>
    <property type="evidence" value="ECO:0007669"/>
    <property type="project" value="UniProtKB-KW"/>
</dbReference>
<dbReference type="EMBL" id="JAAAHS010000015">
    <property type="protein sequence ID" value="NBE50566.1"/>
    <property type="molecule type" value="Genomic_DNA"/>
</dbReference>
<dbReference type="PANTHER" id="PTHR42756:SF1">
    <property type="entry name" value="TRANSCRIPTIONAL REPRESSOR OF EMRAB OPERON"/>
    <property type="match status" value="1"/>
</dbReference>
<dbReference type="Gene3D" id="1.10.10.10">
    <property type="entry name" value="Winged helix-like DNA-binding domain superfamily/Winged helix DNA-binding domain"/>
    <property type="match status" value="1"/>
</dbReference>
<dbReference type="InterPro" id="IPR000835">
    <property type="entry name" value="HTH_MarR-typ"/>
</dbReference>
<reference evidence="5" key="1">
    <citation type="submission" date="2020-01" db="EMBL/GenBank/DDBJ databases">
        <title>Whole-genome analyses of novel actinobacteria.</title>
        <authorList>
            <person name="Sahin N."/>
        </authorList>
    </citation>
    <scope>NUCLEOTIDE SEQUENCE</scope>
    <source>
        <strain evidence="5">YC537</strain>
    </source>
</reference>
<evidence type="ECO:0000313" key="5">
    <source>
        <dbReference type="EMBL" id="NBE50566.1"/>
    </source>
</evidence>